<dbReference type="PANTHER" id="PTHR34580">
    <property type="match status" value="1"/>
</dbReference>
<accession>A0A4R1HNM4</accession>
<evidence type="ECO:0000259" key="4">
    <source>
        <dbReference type="PROSITE" id="PS51000"/>
    </source>
</evidence>
<dbReference type="Pfam" id="PF08279">
    <property type="entry name" value="HTH_11"/>
    <property type="match status" value="1"/>
</dbReference>
<dbReference type="Gene3D" id="1.10.10.10">
    <property type="entry name" value="Winged helix-like DNA-binding domain superfamily/Winged helix DNA-binding domain"/>
    <property type="match status" value="1"/>
</dbReference>
<dbReference type="PROSITE" id="PS51000">
    <property type="entry name" value="HTH_DEOR_2"/>
    <property type="match status" value="1"/>
</dbReference>
<dbReference type="EMBL" id="SMFZ01000002">
    <property type="protein sequence ID" value="TCK22205.1"/>
    <property type="molecule type" value="Genomic_DNA"/>
</dbReference>
<dbReference type="InterPro" id="IPR001034">
    <property type="entry name" value="DeoR_HTH"/>
</dbReference>
<dbReference type="InterPro" id="IPR026881">
    <property type="entry name" value="WYL_dom"/>
</dbReference>
<dbReference type="InterPro" id="IPR051534">
    <property type="entry name" value="CBASS_pafABC_assoc_protein"/>
</dbReference>
<keyword evidence="1" id="KW-0805">Transcription regulation</keyword>
<feature type="domain" description="HTH deoR-type" evidence="4">
    <location>
        <begin position="4"/>
        <end position="59"/>
    </location>
</feature>
<dbReference type="PANTHER" id="PTHR34580:SF3">
    <property type="entry name" value="PROTEIN PAFB"/>
    <property type="match status" value="1"/>
</dbReference>
<evidence type="ECO:0000256" key="3">
    <source>
        <dbReference type="ARBA" id="ARBA00023163"/>
    </source>
</evidence>
<protein>
    <submittedName>
        <fullName evidence="5">Putative DNA-binding transcriptional regulator YafY</fullName>
    </submittedName>
</protein>
<dbReference type="InterPro" id="IPR057727">
    <property type="entry name" value="WCX_dom"/>
</dbReference>
<dbReference type="SUPFAM" id="SSF46785">
    <property type="entry name" value="Winged helix' DNA-binding domain"/>
    <property type="match status" value="1"/>
</dbReference>
<dbReference type="InterPro" id="IPR036390">
    <property type="entry name" value="WH_DNA-bd_sf"/>
</dbReference>
<organism evidence="5 6">
    <name type="scientific">Pseudonocardia endophytica</name>
    <dbReference type="NCBI Taxonomy" id="401976"/>
    <lineage>
        <taxon>Bacteria</taxon>
        <taxon>Bacillati</taxon>
        <taxon>Actinomycetota</taxon>
        <taxon>Actinomycetes</taxon>
        <taxon>Pseudonocardiales</taxon>
        <taxon>Pseudonocardiaceae</taxon>
        <taxon>Pseudonocardia</taxon>
    </lineage>
</organism>
<keyword evidence="2 5" id="KW-0238">DNA-binding</keyword>
<dbReference type="InterPro" id="IPR013196">
    <property type="entry name" value="HTH_11"/>
</dbReference>
<proteinExistence type="predicted"/>
<evidence type="ECO:0000313" key="6">
    <source>
        <dbReference type="Proteomes" id="UP000295560"/>
    </source>
</evidence>
<keyword evidence="3" id="KW-0804">Transcription</keyword>
<evidence type="ECO:0000256" key="2">
    <source>
        <dbReference type="ARBA" id="ARBA00023125"/>
    </source>
</evidence>
<gene>
    <name evidence="5" type="ORF">EV378_6205</name>
</gene>
<dbReference type="PROSITE" id="PS00894">
    <property type="entry name" value="HTH_DEOR_1"/>
    <property type="match status" value="1"/>
</dbReference>
<sequence length="329" mass="36873">MLDTPARLLRLLSLLQARPEWSSTELADELEVTRRTVRRDVDRLREIGYPINSSRGSSGGYRLGSGGGLPPLLLDEDEAVAIALGLQRSASTRVTGLEEAGASAQTKLRELLPPRVRGRLDSMQLATEHSRHAPPEVPAALLTSLAETCHRHERLRFDYRSHDGAASRREIEPHRLVFLDGRWYLLGRDLDRDDWRSFRVDRLEPRTPTGPRFTPTPLSDSDARELVTRGVTEALSTIRARVRFALPADRVAARANAYRQRVDADGPDACVLHCGGDSVETLAWWLGSFDADFTVLDPPELREQCRVLERRYRSAGTDPCSPDEEEDHA</sequence>
<keyword evidence="6" id="KW-1185">Reference proteome</keyword>
<dbReference type="Pfam" id="PF25583">
    <property type="entry name" value="WCX"/>
    <property type="match status" value="1"/>
</dbReference>
<dbReference type="GO" id="GO:0003700">
    <property type="term" value="F:DNA-binding transcription factor activity"/>
    <property type="evidence" value="ECO:0007669"/>
    <property type="project" value="InterPro"/>
</dbReference>
<reference evidence="5 6" key="1">
    <citation type="submission" date="2019-03" db="EMBL/GenBank/DDBJ databases">
        <title>Sequencing the genomes of 1000 actinobacteria strains.</title>
        <authorList>
            <person name="Klenk H.-P."/>
        </authorList>
    </citation>
    <scope>NUCLEOTIDE SEQUENCE [LARGE SCALE GENOMIC DNA]</scope>
    <source>
        <strain evidence="5 6">DSM 44969</strain>
    </source>
</reference>
<evidence type="ECO:0000313" key="5">
    <source>
        <dbReference type="EMBL" id="TCK22205.1"/>
    </source>
</evidence>
<dbReference type="GO" id="GO:0003677">
    <property type="term" value="F:DNA binding"/>
    <property type="evidence" value="ECO:0007669"/>
    <property type="project" value="UniProtKB-KW"/>
</dbReference>
<dbReference type="OrthoDB" id="3483912at2"/>
<dbReference type="Pfam" id="PF13280">
    <property type="entry name" value="WYL"/>
    <property type="match status" value="1"/>
</dbReference>
<dbReference type="InterPro" id="IPR036388">
    <property type="entry name" value="WH-like_DNA-bd_sf"/>
</dbReference>
<dbReference type="Proteomes" id="UP000295560">
    <property type="component" value="Unassembled WGS sequence"/>
</dbReference>
<name>A0A4R1HNM4_PSEEN</name>
<evidence type="ECO:0000256" key="1">
    <source>
        <dbReference type="ARBA" id="ARBA00023015"/>
    </source>
</evidence>
<dbReference type="PROSITE" id="PS52050">
    <property type="entry name" value="WYL"/>
    <property type="match status" value="1"/>
</dbReference>
<comment type="caution">
    <text evidence="5">The sequence shown here is derived from an EMBL/GenBank/DDBJ whole genome shotgun (WGS) entry which is preliminary data.</text>
</comment>
<dbReference type="AlphaFoldDB" id="A0A4R1HNM4"/>
<dbReference type="RefSeq" id="WP_132430887.1">
    <property type="nucleotide sequence ID" value="NZ_SMFZ01000002.1"/>
</dbReference>
<dbReference type="InterPro" id="IPR018356">
    <property type="entry name" value="Tscrpt_reg_HTH_DeoR_CS"/>
</dbReference>